<dbReference type="UniPathway" id="UPA00070">
    <property type="reaction ID" value="UER00946"/>
</dbReference>
<reference evidence="16 17" key="1">
    <citation type="journal article" date="2012" name="Appl. Environ. Microbiol.">
        <title>Draft genome sequence of a psychrotolerant sulfur-oxidizing bacterium, Sulfuricella denitrificans skB26, and proteomic insights into cold adaptation.</title>
        <authorList>
            <person name="Watanabe T."/>
            <person name="Kojima H."/>
            <person name="Fukui M."/>
        </authorList>
    </citation>
    <scope>NUCLEOTIDE SEQUENCE [LARGE SCALE GENOMIC DNA]</scope>
    <source>
        <strain evidence="17">skB26</strain>
    </source>
</reference>
<comment type="pathway">
    <text evidence="3 13">Pyrimidine metabolism; UMP biosynthesis via de novo pathway; orotate from (S)-dihydroorotate (quinone route): step 1/1.</text>
</comment>
<dbReference type="Gene3D" id="3.20.20.70">
    <property type="entry name" value="Aldolase class I"/>
    <property type="match status" value="1"/>
</dbReference>
<dbReference type="NCBIfam" id="NF003652">
    <property type="entry name" value="PRK05286.2-5"/>
    <property type="match status" value="1"/>
</dbReference>
<evidence type="ECO:0000313" key="17">
    <source>
        <dbReference type="Proteomes" id="UP000015559"/>
    </source>
</evidence>
<evidence type="ECO:0000256" key="5">
    <source>
        <dbReference type="ARBA" id="ARBA00011245"/>
    </source>
</evidence>
<evidence type="ECO:0000256" key="1">
    <source>
        <dbReference type="ARBA" id="ARBA00003125"/>
    </source>
</evidence>
<evidence type="ECO:0000256" key="6">
    <source>
        <dbReference type="ARBA" id="ARBA00022475"/>
    </source>
</evidence>
<dbReference type="PIRSF" id="PIRSF000164">
    <property type="entry name" value="DHO_oxidase"/>
    <property type="match status" value="1"/>
</dbReference>
<feature type="binding site" evidence="13">
    <location>
        <position position="171"/>
    </location>
    <ligand>
        <name>substrate</name>
    </ligand>
</feature>
<dbReference type="Proteomes" id="UP000015559">
    <property type="component" value="Chromosome"/>
</dbReference>
<dbReference type="EC" id="1.3.5.2" evidence="13"/>
<dbReference type="PANTHER" id="PTHR48109:SF4">
    <property type="entry name" value="DIHYDROOROTATE DEHYDROGENASE (QUINONE), MITOCHONDRIAL"/>
    <property type="match status" value="1"/>
</dbReference>
<dbReference type="GO" id="GO:0106430">
    <property type="term" value="F:dihydroorotate dehydrogenase (quinone) activity"/>
    <property type="evidence" value="ECO:0007669"/>
    <property type="project" value="UniProtKB-EC"/>
</dbReference>
<dbReference type="GO" id="GO:0044205">
    <property type="term" value="P:'de novo' UMP biosynthetic process"/>
    <property type="evidence" value="ECO:0007669"/>
    <property type="project" value="UniProtKB-UniRule"/>
</dbReference>
<dbReference type="EMBL" id="AP013066">
    <property type="protein sequence ID" value="BAN35787.1"/>
    <property type="molecule type" value="Genomic_DNA"/>
</dbReference>
<evidence type="ECO:0000256" key="11">
    <source>
        <dbReference type="ARBA" id="ARBA00023136"/>
    </source>
</evidence>
<feature type="binding site" evidence="13">
    <location>
        <begin position="61"/>
        <end position="65"/>
    </location>
    <ligand>
        <name>FMN</name>
        <dbReference type="ChEBI" id="CHEBI:58210"/>
    </ligand>
</feature>
<dbReference type="GO" id="GO:0006207">
    <property type="term" value="P:'de novo' pyrimidine nucleobase biosynthetic process"/>
    <property type="evidence" value="ECO:0007669"/>
    <property type="project" value="UniProtKB-UniRule"/>
</dbReference>
<dbReference type="NCBIfam" id="NF003644">
    <property type="entry name" value="PRK05286.1-1"/>
    <property type="match status" value="1"/>
</dbReference>
<evidence type="ECO:0000256" key="4">
    <source>
        <dbReference type="ARBA" id="ARBA00005359"/>
    </source>
</evidence>
<dbReference type="STRING" id="1163617.SCD_n01976"/>
<feature type="binding site" evidence="13">
    <location>
        <position position="176"/>
    </location>
    <ligand>
        <name>substrate</name>
    </ligand>
</feature>
<dbReference type="NCBIfam" id="NF003645">
    <property type="entry name" value="PRK05286.1-2"/>
    <property type="match status" value="1"/>
</dbReference>
<dbReference type="PROSITE" id="PS00911">
    <property type="entry name" value="DHODEHASE_1"/>
    <property type="match status" value="1"/>
</dbReference>
<evidence type="ECO:0000256" key="7">
    <source>
        <dbReference type="ARBA" id="ARBA00022630"/>
    </source>
</evidence>
<evidence type="ECO:0000256" key="12">
    <source>
        <dbReference type="ARBA" id="ARBA00048639"/>
    </source>
</evidence>
<dbReference type="NCBIfam" id="TIGR01036">
    <property type="entry name" value="pyrD_sub2"/>
    <property type="match status" value="1"/>
</dbReference>
<dbReference type="InterPro" id="IPR012135">
    <property type="entry name" value="Dihydroorotate_DH_1_2"/>
</dbReference>
<feature type="binding site" evidence="13">
    <location>
        <position position="267"/>
    </location>
    <ligand>
        <name>FMN</name>
        <dbReference type="ChEBI" id="CHEBI:58210"/>
    </ligand>
</feature>
<evidence type="ECO:0000256" key="8">
    <source>
        <dbReference type="ARBA" id="ARBA00022643"/>
    </source>
</evidence>
<dbReference type="InterPro" id="IPR005719">
    <property type="entry name" value="Dihydroorotate_DH_2"/>
</dbReference>
<dbReference type="CDD" id="cd04738">
    <property type="entry name" value="DHOD_2_like"/>
    <property type="match status" value="1"/>
</dbReference>
<keyword evidence="10 13" id="KW-0560">Oxidoreductase</keyword>
<keyword evidence="14" id="KW-0175">Coiled coil</keyword>
<comment type="subunit">
    <text evidence="5 13">Monomer.</text>
</comment>
<feature type="binding site" evidence="13">
    <location>
        <position position="85"/>
    </location>
    <ligand>
        <name>FMN</name>
        <dbReference type="ChEBI" id="CHEBI:58210"/>
    </ligand>
</feature>
<feature type="binding site" evidence="13">
    <location>
        <position position="216"/>
    </location>
    <ligand>
        <name>FMN</name>
        <dbReference type="ChEBI" id="CHEBI:58210"/>
    </ligand>
</feature>
<feature type="binding site" evidence="13">
    <location>
        <begin position="317"/>
        <end position="318"/>
    </location>
    <ligand>
        <name>FMN</name>
        <dbReference type="ChEBI" id="CHEBI:58210"/>
    </ligand>
</feature>
<keyword evidence="11 13" id="KW-0472">Membrane</keyword>
<evidence type="ECO:0000256" key="2">
    <source>
        <dbReference type="ARBA" id="ARBA00004202"/>
    </source>
</evidence>
<dbReference type="InterPro" id="IPR001295">
    <property type="entry name" value="Dihydroorotate_DH_CS"/>
</dbReference>
<evidence type="ECO:0000256" key="3">
    <source>
        <dbReference type="ARBA" id="ARBA00005161"/>
    </source>
</evidence>
<dbReference type="SUPFAM" id="SSF51395">
    <property type="entry name" value="FMN-linked oxidoreductases"/>
    <property type="match status" value="1"/>
</dbReference>
<feature type="coiled-coil region" evidence="14">
    <location>
        <begin position="179"/>
        <end position="206"/>
    </location>
</feature>
<evidence type="ECO:0000256" key="14">
    <source>
        <dbReference type="SAM" id="Coils"/>
    </source>
</evidence>
<dbReference type="PANTHER" id="PTHR48109">
    <property type="entry name" value="DIHYDROOROTATE DEHYDROGENASE (QUINONE), MITOCHONDRIAL-RELATED"/>
    <property type="match status" value="1"/>
</dbReference>
<dbReference type="HAMAP" id="MF_00225">
    <property type="entry name" value="DHO_dh_type2"/>
    <property type="match status" value="1"/>
</dbReference>
<dbReference type="eggNOG" id="COG0167">
    <property type="taxonomic scope" value="Bacteria"/>
</dbReference>
<feature type="binding site" evidence="13">
    <location>
        <position position="138"/>
    </location>
    <ligand>
        <name>FMN</name>
        <dbReference type="ChEBI" id="CHEBI:58210"/>
    </ligand>
</feature>
<evidence type="ECO:0000256" key="9">
    <source>
        <dbReference type="ARBA" id="ARBA00022975"/>
    </source>
</evidence>
<dbReference type="OrthoDB" id="9802377at2"/>
<feature type="binding site" evidence="13">
    <location>
        <position position="65"/>
    </location>
    <ligand>
        <name>substrate</name>
    </ligand>
</feature>
<comment type="cofactor">
    <cofactor evidence="13">
        <name>FMN</name>
        <dbReference type="ChEBI" id="CHEBI:58210"/>
    </cofactor>
    <text evidence="13">Binds 1 FMN per subunit.</text>
</comment>
<gene>
    <name evidence="13 16" type="primary">pyrD</name>
    <name evidence="16" type="ORF">SCD_n01976</name>
</gene>
<comment type="similarity">
    <text evidence="4 13">Belongs to the dihydroorotate dehydrogenase family. Type 2 subfamily.</text>
</comment>
<feature type="binding site" evidence="13">
    <location>
        <position position="244"/>
    </location>
    <ligand>
        <name>FMN</name>
        <dbReference type="ChEBI" id="CHEBI:58210"/>
    </ligand>
</feature>
<comment type="function">
    <text evidence="1 13">Catalyzes the conversion of dihydroorotate to orotate with quinone as electron acceptor.</text>
</comment>
<dbReference type="InterPro" id="IPR005720">
    <property type="entry name" value="Dihydroorotate_DH_cat"/>
</dbReference>
<dbReference type="GO" id="GO:0005886">
    <property type="term" value="C:plasma membrane"/>
    <property type="evidence" value="ECO:0007669"/>
    <property type="project" value="UniProtKB-SubCell"/>
</dbReference>
<keyword evidence="9 13" id="KW-0665">Pyrimidine biosynthesis</keyword>
<dbReference type="Pfam" id="PF01180">
    <property type="entry name" value="DHO_dh"/>
    <property type="match status" value="1"/>
</dbReference>
<keyword evidence="7 13" id="KW-0285">Flavoprotein</keyword>
<dbReference type="RefSeq" id="WP_009204982.1">
    <property type="nucleotide sequence ID" value="NC_022357.1"/>
</dbReference>
<keyword evidence="6 13" id="KW-1003">Cell membrane</keyword>
<feature type="binding site" evidence="13">
    <location>
        <position position="171"/>
    </location>
    <ligand>
        <name>FMN</name>
        <dbReference type="ChEBI" id="CHEBI:58210"/>
    </ligand>
</feature>
<dbReference type="HOGENOM" id="CLU_013640_2_0_4"/>
<proteinExistence type="inferred from homology"/>
<dbReference type="InterPro" id="IPR013785">
    <property type="entry name" value="Aldolase_TIM"/>
</dbReference>
<dbReference type="GO" id="GO:0005737">
    <property type="term" value="C:cytoplasm"/>
    <property type="evidence" value="ECO:0007669"/>
    <property type="project" value="InterPro"/>
</dbReference>
<dbReference type="PROSITE" id="PS00912">
    <property type="entry name" value="DHODEHASE_2"/>
    <property type="match status" value="1"/>
</dbReference>
<organism evidence="16 17">
    <name type="scientific">Sulfuricella denitrificans (strain DSM 22764 / NBRC 105220 / skB26)</name>
    <dbReference type="NCBI Taxonomy" id="1163617"/>
    <lineage>
        <taxon>Bacteria</taxon>
        <taxon>Pseudomonadati</taxon>
        <taxon>Pseudomonadota</taxon>
        <taxon>Betaproteobacteria</taxon>
        <taxon>Nitrosomonadales</taxon>
        <taxon>Sulfuricellaceae</taxon>
        <taxon>Sulfuricella</taxon>
    </lineage>
</organism>
<feature type="binding site" evidence="13">
    <location>
        <begin position="245"/>
        <end position="246"/>
    </location>
    <ligand>
        <name>substrate</name>
    </ligand>
</feature>
<evidence type="ECO:0000259" key="15">
    <source>
        <dbReference type="Pfam" id="PF01180"/>
    </source>
</evidence>
<dbReference type="InterPro" id="IPR050074">
    <property type="entry name" value="DHO_dehydrogenase"/>
</dbReference>
<dbReference type="AlphaFoldDB" id="S6B5H5"/>
<feature type="binding site" evidence="13">
    <location>
        <position position="296"/>
    </location>
    <ligand>
        <name>FMN</name>
        <dbReference type="ChEBI" id="CHEBI:58210"/>
    </ligand>
</feature>
<feature type="domain" description="Dihydroorotate dehydrogenase catalytic" evidence="15">
    <location>
        <begin position="47"/>
        <end position="336"/>
    </location>
</feature>
<keyword evidence="8 13" id="KW-0288">FMN</keyword>
<dbReference type="KEGG" id="sdr:SCD_n01976"/>
<feature type="active site" description="Nucleophile" evidence="13">
    <location>
        <position position="174"/>
    </location>
</feature>
<evidence type="ECO:0000256" key="10">
    <source>
        <dbReference type="ARBA" id="ARBA00023002"/>
    </source>
</evidence>
<protein>
    <recommendedName>
        <fullName evidence="13">Dihydroorotate dehydrogenase (quinone)</fullName>
        <ecNumber evidence="13">1.3.5.2</ecNumber>
    </recommendedName>
    <alternativeName>
        <fullName evidence="13">DHOdehase</fullName>
        <shortName evidence="13">DHOD</shortName>
        <shortName evidence="13">DHODase</shortName>
    </alternativeName>
    <alternativeName>
        <fullName evidence="13">Dihydroorotate oxidase</fullName>
    </alternativeName>
</protein>
<sequence>MYSFIRSIFFSLDAETAHGLGMRAIRDAHRVGLLCLLAPRIKSTPRTVMGLTFPNPVGLAAGLDKDGDYIDALGALGFGFIEIGTVTPRPQPGNPKPRLFRLPKAEAIINRMGFNNKGVDYLVSSVKRSRYKGILGINIGKNFDTPIEKAVDDYLICLRKVYPYASYVTVNISSPNTKNLRQLQQSDELENLLAALKAEQKTLAEQHGKYVPLALKIAPDLDTEQIIMIADLLLKYQIDGVIATNTTIGREGVENLPHAEETGGLSGAPVRQKSNAVIKQLSIALQGKIPIIGVGGIMNGLDAAEKIQVGASLVQFYSGFIYRGPELIAEAVREIDSAERMAFKQK</sequence>
<dbReference type="FunFam" id="3.20.20.70:FF:000028">
    <property type="entry name" value="Dihydroorotate dehydrogenase (quinone)"/>
    <property type="match status" value="1"/>
</dbReference>
<comment type="subcellular location">
    <subcellularLocation>
        <location evidence="2 13">Cell membrane</location>
        <topology evidence="2 13">Peripheral membrane protein</topology>
    </subcellularLocation>
</comment>
<comment type="catalytic activity">
    <reaction evidence="12 13">
        <text>(S)-dihydroorotate + a quinone = orotate + a quinol</text>
        <dbReference type="Rhea" id="RHEA:30187"/>
        <dbReference type="ChEBI" id="CHEBI:24646"/>
        <dbReference type="ChEBI" id="CHEBI:30839"/>
        <dbReference type="ChEBI" id="CHEBI:30864"/>
        <dbReference type="ChEBI" id="CHEBI:132124"/>
        <dbReference type="EC" id="1.3.5.2"/>
    </reaction>
</comment>
<dbReference type="NCBIfam" id="NF003646">
    <property type="entry name" value="PRK05286.1-4"/>
    <property type="match status" value="1"/>
</dbReference>
<keyword evidence="17" id="KW-1185">Reference proteome</keyword>
<evidence type="ECO:0000313" key="16">
    <source>
        <dbReference type="EMBL" id="BAN35787.1"/>
    </source>
</evidence>
<name>S6B5H5_SULDS</name>
<accession>S6B5H5</accession>
<feature type="binding site" evidence="13">
    <location>
        <begin position="110"/>
        <end position="114"/>
    </location>
    <ligand>
        <name>substrate</name>
    </ligand>
</feature>
<evidence type="ECO:0000256" key="13">
    <source>
        <dbReference type="HAMAP-Rule" id="MF_00225"/>
    </source>
</evidence>